<dbReference type="HOGENOM" id="CLU_3277992_0_0_0"/>
<accession>D1CBA8</accession>
<sequence length="41" mass="4516">MPAEQYYDQRGDVGLTVSLLIILIVALITVILQITGIVKLM</sequence>
<dbReference type="EMBL" id="CP001825">
    <property type="protein sequence ID" value="ACZ42073.1"/>
    <property type="molecule type" value="Genomic_DNA"/>
</dbReference>
<gene>
    <name evidence="2" type="ordered locus">Tter_1165</name>
</gene>
<evidence type="ECO:0000256" key="1">
    <source>
        <dbReference type="SAM" id="Phobius"/>
    </source>
</evidence>
<keyword evidence="3" id="KW-1185">Reference proteome</keyword>
<proteinExistence type="predicted"/>
<name>D1CBA8_THET1</name>
<dbReference type="AlphaFoldDB" id="D1CBA8"/>
<protein>
    <submittedName>
        <fullName evidence="2">Uncharacterized protein</fullName>
    </submittedName>
</protein>
<dbReference type="KEGG" id="ttr:Tter_1165"/>
<keyword evidence="1" id="KW-0812">Transmembrane</keyword>
<keyword evidence="1" id="KW-0472">Membrane</keyword>
<reference evidence="3" key="1">
    <citation type="journal article" date="2010" name="Stand. Genomic Sci.">
        <title>Complete genome sequence of 'Thermobaculum terrenum' type strain (YNP1).</title>
        <authorList>
            <person name="Kiss H."/>
            <person name="Cleland D."/>
            <person name="Lapidus A."/>
            <person name="Lucas S."/>
            <person name="Glavina Del Rio T."/>
            <person name="Nolan M."/>
            <person name="Tice H."/>
            <person name="Han C."/>
            <person name="Goodwin L."/>
            <person name="Pitluck S."/>
            <person name="Liolios K."/>
            <person name="Ivanova N."/>
            <person name="Mavromatis K."/>
            <person name="Ovchinnikova G."/>
            <person name="Pati A."/>
            <person name="Chen A."/>
            <person name="Palaniappan K."/>
            <person name="Land M."/>
            <person name="Hauser L."/>
            <person name="Chang Y."/>
            <person name="Jeffries C."/>
            <person name="Lu M."/>
            <person name="Brettin T."/>
            <person name="Detter J."/>
            <person name="Goker M."/>
            <person name="Tindall B."/>
            <person name="Beck B."/>
            <person name="McDermott T."/>
            <person name="Woyke T."/>
            <person name="Bristow J."/>
            <person name="Eisen J."/>
            <person name="Markowitz V."/>
            <person name="Hugenholtz P."/>
            <person name="Kyrpides N."/>
            <person name="Klenk H."/>
            <person name="Cheng J."/>
        </authorList>
    </citation>
    <scope>NUCLEOTIDE SEQUENCE [LARGE SCALE GENOMIC DNA]</scope>
    <source>
        <strain evidence="3">ATCC BAA-798 / YNP1</strain>
    </source>
</reference>
<evidence type="ECO:0000313" key="3">
    <source>
        <dbReference type="Proteomes" id="UP000000323"/>
    </source>
</evidence>
<feature type="transmembrane region" description="Helical" evidence="1">
    <location>
        <begin position="15"/>
        <end position="38"/>
    </location>
</feature>
<organism evidence="2 3">
    <name type="scientific">Thermobaculum terrenum (strain ATCC BAA-798 / CCMEE 7001 / YNP1)</name>
    <dbReference type="NCBI Taxonomy" id="525904"/>
    <lineage>
        <taxon>Bacteria</taxon>
        <taxon>Bacillati</taxon>
        <taxon>Chloroflexota</taxon>
        <taxon>Chloroflexia</taxon>
        <taxon>Candidatus Thermobaculales</taxon>
        <taxon>Candidatus Thermobaculaceae</taxon>
        <taxon>Thermobaculum</taxon>
    </lineage>
</organism>
<evidence type="ECO:0000313" key="2">
    <source>
        <dbReference type="EMBL" id="ACZ42073.1"/>
    </source>
</evidence>
<keyword evidence="1" id="KW-1133">Transmembrane helix</keyword>
<dbReference type="Proteomes" id="UP000000323">
    <property type="component" value="Chromosome 1"/>
</dbReference>